<evidence type="ECO:0000256" key="24">
    <source>
        <dbReference type="SAM" id="MobiDB-lite"/>
    </source>
</evidence>
<dbReference type="SUPFAM" id="SSF53244">
    <property type="entry name" value="MurD-like peptide ligases, peptide-binding domain"/>
    <property type="match status" value="1"/>
</dbReference>
<evidence type="ECO:0000313" key="28">
    <source>
        <dbReference type="Proteomes" id="UP000483379"/>
    </source>
</evidence>
<evidence type="ECO:0000256" key="7">
    <source>
        <dbReference type="ARBA" id="ARBA00013023"/>
    </source>
</evidence>
<dbReference type="PANTHER" id="PTHR11136:SF0">
    <property type="entry name" value="DIHYDROFOLATE SYNTHETASE-RELATED"/>
    <property type="match status" value="1"/>
</dbReference>
<accession>A0A6M0K177</accession>
<evidence type="ECO:0000259" key="26">
    <source>
        <dbReference type="Pfam" id="PF08245"/>
    </source>
</evidence>
<dbReference type="InterPro" id="IPR036565">
    <property type="entry name" value="Mur-like_cat_sf"/>
</dbReference>
<dbReference type="GO" id="GO:0004326">
    <property type="term" value="F:tetrahydrofolylpolyglutamate synthase activity"/>
    <property type="evidence" value="ECO:0007669"/>
    <property type="project" value="UniProtKB-EC"/>
</dbReference>
<dbReference type="GO" id="GO:0046656">
    <property type="term" value="P:folic acid biosynthetic process"/>
    <property type="evidence" value="ECO:0007669"/>
    <property type="project" value="UniProtKB-KW"/>
</dbReference>
<evidence type="ECO:0000256" key="2">
    <source>
        <dbReference type="ARBA" id="ARBA00002714"/>
    </source>
</evidence>
<evidence type="ECO:0000256" key="20">
    <source>
        <dbReference type="ARBA" id="ARBA00047808"/>
    </source>
</evidence>
<comment type="caution">
    <text evidence="27">The sequence shown here is derived from an EMBL/GenBank/DDBJ whole genome shotgun (WGS) entry which is preliminary data.</text>
</comment>
<keyword evidence="10 23" id="KW-0436">Ligase</keyword>
<comment type="catalytic activity">
    <reaction evidence="19">
        <text>(6S)-5,6,7,8-tetrahydrofolyl-(gamma-L-Glu)(n) + L-glutamate + ATP = (6S)-5,6,7,8-tetrahydrofolyl-(gamma-L-Glu)(n+1) + ADP + phosphate + H(+)</text>
        <dbReference type="Rhea" id="RHEA:10580"/>
        <dbReference type="Rhea" id="RHEA-COMP:14738"/>
        <dbReference type="Rhea" id="RHEA-COMP:14740"/>
        <dbReference type="ChEBI" id="CHEBI:15378"/>
        <dbReference type="ChEBI" id="CHEBI:29985"/>
        <dbReference type="ChEBI" id="CHEBI:30616"/>
        <dbReference type="ChEBI" id="CHEBI:43474"/>
        <dbReference type="ChEBI" id="CHEBI:141005"/>
        <dbReference type="ChEBI" id="CHEBI:456216"/>
        <dbReference type="EC" id="6.3.2.17"/>
    </reaction>
</comment>
<proteinExistence type="inferred from homology"/>
<evidence type="ECO:0000256" key="11">
    <source>
        <dbReference type="ARBA" id="ARBA00022723"/>
    </source>
</evidence>
<evidence type="ECO:0000256" key="6">
    <source>
        <dbReference type="ARBA" id="ARBA00011245"/>
    </source>
</evidence>
<evidence type="ECO:0000256" key="19">
    <source>
        <dbReference type="ARBA" id="ARBA00047493"/>
    </source>
</evidence>
<feature type="domain" description="Mur ligase C-terminal" evidence="25">
    <location>
        <begin position="313"/>
        <end position="435"/>
    </location>
</feature>
<evidence type="ECO:0000256" key="15">
    <source>
        <dbReference type="ARBA" id="ARBA00022909"/>
    </source>
</evidence>
<comment type="subunit">
    <text evidence="6">Monomer.</text>
</comment>
<dbReference type="Gene3D" id="3.90.190.20">
    <property type="entry name" value="Mur ligase, C-terminal domain"/>
    <property type="match status" value="1"/>
</dbReference>
<dbReference type="FunFam" id="3.40.1190.10:FF:000004">
    <property type="entry name" value="Dihydrofolate synthase/folylpolyglutamate synthase"/>
    <property type="match status" value="1"/>
</dbReference>
<keyword evidence="12 23" id="KW-0547">Nucleotide-binding</keyword>
<evidence type="ECO:0000256" key="18">
    <source>
        <dbReference type="ARBA" id="ARBA00032510"/>
    </source>
</evidence>
<comment type="pathway">
    <text evidence="3">Cofactor biosynthesis; tetrahydrofolate biosynthesis; 7,8-dihydrofolate from 2-amino-4-hydroxy-6-hydroxymethyl-7,8-dihydropteridine diphosphate and 4-aminobenzoate: step 2/2.</text>
</comment>
<dbReference type="GO" id="GO:0046872">
    <property type="term" value="F:metal ion binding"/>
    <property type="evidence" value="ECO:0007669"/>
    <property type="project" value="UniProtKB-KW"/>
</dbReference>
<dbReference type="EC" id="6.3.2.17" evidence="8"/>
<evidence type="ECO:0000256" key="23">
    <source>
        <dbReference type="PIRNR" id="PIRNR001563"/>
    </source>
</evidence>
<evidence type="ECO:0000256" key="8">
    <source>
        <dbReference type="ARBA" id="ARBA00013025"/>
    </source>
</evidence>
<gene>
    <name evidence="27" type="primary">folC</name>
    <name evidence="27" type="ORF">G3446_10775</name>
</gene>
<evidence type="ECO:0000256" key="12">
    <source>
        <dbReference type="ARBA" id="ARBA00022741"/>
    </source>
</evidence>
<dbReference type="Pfam" id="PF08245">
    <property type="entry name" value="Mur_ligase_M"/>
    <property type="match status" value="1"/>
</dbReference>
<keyword evidence="13 23" id="KW-0067">ATP-binding</keyword>
<comment type="function">
    <text evidence="2">Functions in two distinct reactions of the de novo folate biosynthetic pathway. Catalyzes the addition of a glutamate residue to dihydropteroate (7,8-dihydropteroate or H2Pte) to form dihydrofolate (7,8-dihydrofolate monoglutamate or H2Pte-Glu). Also catalyzes successive additions of L-glutamate to tetrahydrofolate or 10-formyltetrahydrofolate or 5,10-methylenetetrahydrofolate, leading to folylpolyglutamate derivatives.</text>
</comment>
<dbReference type="Pfam" id="PF02875">
    <property type="entry name" value="Mur_ligase_C"/>
    <property type="match status" value="1"/>
</dbReference>
<reference evidence="27 28" key="1">
    <citation type="submission" date="2020-02" db="EMBL/GenBank/DDBJ databases">
        <title>Genome sequences of Thiorhodococcus mannitoliphagus and Thiorhodococcus minor, purple sulfur photosynthetic bacteria in the gammaproteobacterial family, Chromatiaceae.</title>
        <authorList>
            <person name="Aviles F.A."/>
            <person name="Meyer T.E."/>
            <person name="Kyndt J.A."/>
        </authorList>
    </citation>
    <scope>NUCLEOTIDE SEQUENCE [LARGE SCALE GENOMIC DNA]</scope>
    <source>
        <strain evidence="27 28">DSM 11518</strain>
    </source>
</reference>
<dbReference type="GO" id="GO:0046654">
    <property type="term" value="P:tetrahydrofolate biosynthetic process"/>
    <property type="evidence" value="ECO:0007669"/>
    <property type="project" value="UniProtKB-UniPathway"/>
</dbReference>
<evidence type="ECO:0000256" key="5">
    <source>
        <dbReference type="ARBA" id="ARBA00008276"/>
    </source>
</evidence>
<name>A0A6M0K177_9GAMM</name>
<evidence type="ECO:0000256" key="17">
    <source>
        <dbReference type="ARBA" id="ARBA00030592"/>
    </source>
</evidence>
<sequence>MATAGRADPEGPSSGSQGDAESVPVKACPDTVQAWLEWQLSIHPKQIELGLARVDQVWRRLRSERLGCPVITVAGTNGKGSCVAMLEAMALAAGYSCGSYTSPHLVDYNERVKRDGRPVSDATLCRAFERVEAAREHVALTYFEFGTLAALEIFAREEPDLLVLEVGLGGRLDAVNIIDPDVSVVTSIGRDHTAWLGDSLDAIAREKAGIFRAGRPAIIGQWDAPAALRGAAEERAAQPIQLGREIAIEPAESGWMLRGMGERRLALPLPAMRGRFQLDNAASAITALQCLAERLPISAAALRKGLGRALVPGRFQVVPGEVTWILDVAHNGEAARALAANLEDFHCSGRVRAVLAVLADKRPEAIVGPLRPWVGDWFLAQSDDARAMSVDALGQRLDPVLGEAIAGLYQDVGSAIETALAASRPGDCLLVVGSFTTVGQGLRRLDGI</sequence>
<evidence type="ECO:0000256" key="21">
    <source>
        <dbReference type="ARBA" id="ARBA00049035"/>
    </source>
</evidence>
<comment type="similarity">
    <text evidence="5 23">Belongs to the folylpolyglutamate synthase family.</text>
</comment>
<dbReference type="NCBIfam" id="NF008101">
    <property type="entry name" value="PRK10846.1"/>
    <property type="match status" value="1"/>
</dbReference>
<protein>
    <recommendedName>
        <fullName evidence="9">Dihydrofolate synthase/folylpolyglutamate synthase</fullName>
        <ecNumber evidence="7">6.3.2.12</ecNumber>
        <ecNumber evidence="8">6.3.2.17</ecNumber>
    </recommendedName>
    <alternativeName>
        <fullName evidence="18">Folylpoly-gamma-glutamate synthetase-dihydrofolate synthetase</fullName>
    </alternativeName>
    <alternativeName>
        <fullName evidence="16">Folylpolyglutamate synthetase</fullName>
    </alternativeName>
    <alternativeName>
        <fullName evidence="17">Tetrahydrofolylpolyglutamate synthase</fullName>
    </alternativeName>
</protein>
<dbReference type="PANTHER" id="PTHR11136">
    <property type="entry name" value="FOLYLPOLYGLUTAMATE SYNTHASE-RELATED"/>
    <property type="match status" value="1"/>
</dbReference>
<evidence type="ECO:0000259" key="25">
    <source>
        <dbReference type="Pfam" id="PF02875"/>
    </source>
</evidence>
<organism evidence="27 28">
    <name type="scientific">Thiorhodococcus minor</name>
    <dbReference type="NCBI Taxonomy" id="57489"/>
    <lineage>
        <taxon>Bacteria</taxon>
        <taxon>Pseudomonadati</taxon>
        <taxon>Pseudomonadota</taxon>
        <taxon>Gammaproteobacteria</taxon>
        <taxon>Chromatiales</taxon>
        <taxon>Chromatiaceae</taxon>
        <taxon>Thiorhodococcus</taxon>
    </lineage>
</organism>
<dbReference type="SUPFAM" id="SSF53623">
    <property type="entry name" value="MurD-like peptide ligases, catalytic domain"/>
    <property type="match status" value="1"/>
</dbReference>
<feature type="domain" description="Mur ligase central" evidence="26">
    <location>
        <begin position="73"/>
        <end position="287"/>
    </location>
</feature>
<dbReference type="GO" id="GO:0005524">
    <property type="term" value="F:ATP binding"/>
    <property type="evidence" value="ECO:0007669"/>
    <property type="project" value="UniProtKB-KW"/>
</dbReference>
<evidence type="ECO:0000256" key="14">
    <source>
        <dbReference type="ARBA" id="ARBA00022842"/>
    </source>
</evidence>
<dbReference type="InterPro" id="IPR036615">
    <property type="entry name" value="Mur_ligase_C_dom_sf"/>
</dbReference>
<keyword evidence="28" id="KW-1185">Reference proteome</keyword>
<dbReference type="GO" id="GO:0005737">
    <property type="term" value="C:cytoplasm"/>
    <property type="evidence" value="ECO:0007669"/>
    <property type="project" value="TreeGrafter"/>
</dbReference>
<evidence type="ECO:0000256" key="4">
    <source>
        <dbReference type="ARBA" id="ARBA00005150"/>
    </source>
</evidence>
<keyword evidence="14" id="KW-0460">Magnesium</keyword>
<dbReference type="EMBL" id="JAAIJQ010000027">
    <property type="protein sequence ID" value="NEV62367.1"/>
    <property type="molecule type" value="Genomic_DNA"/>
</dbReference>
<comment type="catalytic activity">
    <reaction evidence="21">
        <text>(6R)-5,10-methylenetetrahydrofolyl-(gamma-L-Glu)(n) + L-glutamate + ATP = (6R)-5,10-methylenetetrahydrofolyl-(gamma-L-Glu)(n+1) + ADP + phosphate + H(+)</text>
        <dbReference type="Rhea" id="RHEA:51912"/>
        <dbReference type="Rhea" id="RHEA-COMP:13257"/>
        <dbReference type="Rhea" id="RHEA-COMP:13258"/>
        <dbReference type="ChEBI" id="CHEBI:15378"/>
        <dbReference type="ChEBI" id="CHEBI:29985"/>
        <dbReference type="ChEBI" id="CHEBI:30616"/>
        <dbReference type="ChEBI" id="CHEBI:43474"/>
        <dbReference type="ChEBI" id="CHEBI:136572"/>
        <dbReference type="ChEBI" id="CHEBI:456216"/>
        <dbReference type="EC" id="6.3.2.17"/>
    </reaction>
</comment>
<evidence type="ECO:0000256" key="13">
    <source>
        <dbReference type="ARBA" id="ARBA00022840"/>
    </source>
</evidence>
<comment type="catalytic activity">
    <reaction evidence="22">
        <text>7,8-dihydropteroate + L-glutamate + ATP = 7,8-dihydrofolate + ADP + phosphate + H(+)</text>
        <dbReference type="Rhea" id="RHEA:23584"/>
        <dbReference type="ChEBI" id="CHEBI:15378"/>
        <dbReference type="ChEBI" id="CHEBI:17839"/>
        <dbReference type="ChEBI" id="CHEBI:29985"/>
        <dbReference type="ChEBI" id="CHEBI:30616"/>
        <dbReference type="ChEBI" id="CHEBI:43474"/>
        <dbReference type="ChEBI" id="CHEBI:57451"/>
        <dbReference type="ChEBI" id="CHEBI:456216"/>
        <dbReference type="EC" id="6.3.2.12"/>
    </reaction>
</comment>
<dbReference type="Proteomes" id="UP000483379">
    <property type="component" value="Unassembled WGS sequence"/>
</dbReference>
<evidence type="ECO:0000256" key="22">
    <source>
        <dbReference type="ARBA" id="ARBA00049161"/>
    </source>
</evidence>
<keyword evidence="11" id="KW-0479">Metal-binding</keyword>
<evidence type="ECO:0000256" key="9">
    <source>
        <dbReference type="ARBA" id="ARBA00019357"/>
    </source>
</evidence>
<dbReference type="EC" id="6.3.2.12" evidence="7"/>
<feature type="region of interest" description="Disordered" evidence="24">
    <location>
        <begin position="1"/>
        <end position="24"/>
    </location>
</feature>
<dbReference type="InterPro" id="IPR001645">
    <property type="entry name" value="Folylpolyglutamate_synth"/>
</dbReference>
<dbReference type="InterPro" id="IPR013221">
    <property type="entry name" value="Mur_ligase_cen"/>
</dbReference>
<evidence type="ECO:0000256" key="1">
    <source>
        <dbReference type="ARBA" id="ARBA00001946"/>
    </source>
</evidence>
<dbReference type="PIRSF" id="PIRSF001563">
    <property type="entry name" value="Folylpolyglu_synth"/>
    <property type="match status" value="1"/>
</dbReference>
<evidence type="ECO:0000256" key="3">
    <source>
        <dbReference type="ARBA" id="ARBA00004799"/>
    </source>
</evidence>
<dbReference type="Gene3D" id="3.40.1190.10">
    <property type="entry name" value="Mur-like, catalytic domain"/>
    <property type="match status" value="1"/>
</dbReference>
<comment type="catalytic activity">
    <reaction evidence="20">
        <text>10-formyltetrahydrofolyl-(gamma-L-Glu)(n) + L-glutamate + ATP = 10-formyltetrahydrofolyl-(gamma-L-Glu)(n+1) + ADP + phosphate + H(+)</text>
        <dbReference type="Rhea" id="RHEA:51904"/>
        <dbReference type="Rhea" id="RHEA-COMP:13088"/>
        <dbReference type="Rhea" id="RHEA-COMP:14300"/>
        <dbReference type="ChEBI" id="CHEBI:15378"/>
        <dbReference type="ChEBI" id="CHEBI:29985"/>
        <dbReference type="ChEBI" id="CHEBI:30616"/>
        <dbReference type="ChEBI" id="CHEBI:43474"/>
        <dbReference type="ChEBI" id="CHEBI:134413"/>
        <dbReference type="ChEBI" id="CHEBI:456216"/>
        <dbReference type="EC" id="6.3.2.17"/>
    </reaction>
</comment>
<dbReference type="InterPro" id="IPR004101">
    <property type="entry name" value="Mur_ligase_C"/>
</dbReference>
<comment type="cofactor">
    <cofactor evidence="1">
        <name>Mg(2+)</name>
        <dbReference type="ChEBI" id="CHEBI:18420"/>
    </cofactor>
</comment>
<evidence type="ECO:0000256" key="16">
    <source>
        <dbReference type="ARBA" id="ARBA00030048"/>
    </source>
</evidence>
<evidence type="ECO:0000313" key="27">
    <source>
        <dbReference type="EMBL" id="NEV62367.1"/>
    </source>
</evidence>
<dbReference type="AlphaFoldDB" id="A0A6M0K177"/>
<evidence type="ECO:0000256" key="10">
    <source>
        <dbReference type="ARBA" id="ARBA00022598"/>
    </source>
</evidence>
<dbReference type="NCBIfam" id="TIGR01499">
    <property type="entry name" value="folC"/>
    <property type="match status" value="1"/>
</dbReference>
<dbReference type="GO" id="GO:0008841">
    <property type="term" value="F:dihydrofolate synthase activity"/>
    <property type="evidence" value="ECO:0007669"/>
    <property type="project" value="UniProtKB-EC"/>
</dbReference>
<dbReference type="UniPathway" id="UPA00077">
    <property type="reaction ID" value="UER00157"/>
</dbReference>
<comment type="pathway">
    <text evidence="4">Cofactor biosynthesis; tetrahydrofolylpolyglutamate biosynthesis.</text>
</comment>
<keyword evidence="15" id="KW-0289">Folate biosynthesis</keyword>